<evidence type="ECO:0000256" key="5">
    <source>
        <dbReference type="SAM" id="Phobius"/>
    </source>
</evidence>
<keyword evidence="4 5" id="KW-0472">Membrane</keyword>
<evidence type="ECO:0000313" key="6">
    <source>
        <dbReference type="EMBL" id="KAK2155504.1"/>
    </source>
</evidence>
<organism evidence="6 7">
    <name type="scientific">Paralvinella palmiformis</name>
    <dbReference type="NCBI Taxonomy" id="53620"/>
    <lineage>
        <taxon>Eukaryota</taxon>
        <taxon>Metazoa</taxon>
        <taxon>Spiralia</taxon>
        <taxon>Lophotrochozoa</taxon>
        <taxon>Annelida</taxon>
        <taxon>Polychaeta</taxon>
        <taxon>Sedentaria</taxon>
        <taxon>Canalipalpata</taxon>
        <taxon>Terebellida</taxon>
        <taxon>Terebelliformia</taxon>
        <taxon>Alvinellidae</taxon>
        <taxon>Paralvinella</taxon>
    </lineage>
</organism>
<proteinExistence type="predicted"/>
<evidence type="ECO:0000256" key="3">
    <source>
        <dbReference type="ARBA" id="ARBA00022989"/>
    </source>
</evidence>
<keyword evidence="3 5" id="KW-1133">Transmembrane helix</keyword>
<evidence type="ECO:0000256" key="1">
    <source>
        <dbReference type="ARBA" id="ARBA00004141"/>
    </source>
</evidence>
<dbReference type="InterPro" id="IPR005178">
    <property type="entry name" value="Ostalpha/TMEM184C"/>
</dbReference>
<dbReference type="PANTHER" id="PTHR23423">
    <property type="entry name" value="ORGANIC SOLUTE TRANSPORTER-RELATED"/>
    <property type="match status" value="1"/>
</dbReference>
<comment type="caution">
    <text evidence="6">The sequence shown here is derived from an EMBL/GenBank/DDBJ whole genome shotgun (WGS) entry which is preliminary data.</text>
</comment>
<dbReference type="AlphaFoldDB" id="A0AAD9JLY0"/>
<evidence type="ECO:0000313" key="7">
    <source>
        <dbReference type="Proteomes" id="UP001208570"/>
    </source>
</evidence>
<dbReference type="Proteomes" id="UP001208570">
    <property type="component" value="Unassembled WGS sequence"/>
</dbReference>
<dbReference type="GO" id="GO:0016020">
    <property type="term" value="C:membrane"/>
    <property type="evidence" value="ECO:0007669"/>
    <property type="project" value="UniProtKB-SubCell"/>
</dbReference>
<dbReference type="EMBL" id="JAODUP010000238">
    <property type="protein sequence ID" value="KAK2155504.1"/>
    <property type="molecule type" value="Genomic_DNA"/>
</dbReference>
<name>A0AAD9JLY0_9ANNE</name>
<sequence>MNSTTNNTIHCSDEIPYSSEIWKTANAFTYLQSIHIVSTTFAIWGLVILQTAFRADLVRYVSGLKFLFLQLTLIGTSLLNIIIGSLVSKGIIPCTPFLPSTARAARLDNSCVVFYMVLISLCGLPAYCRASDAVVESSQRYRKKRSIA</sequence>
<keyword evidence="2 5" id="KW-0812">Transmembrane</keyword>
<feature type="transmembrane region" description="Helical" evidence="5">
    <location>
        <begin position="67"/>
        <end position="92"/>
    </location>
</feature>
<keyword evidence="7" id="KW-1185">Reference proteome</keyword>
<dbReference type="Pfam" id="PF03619">
    <property type="entry name" value="Solute_trans_a"/>
    <property type="match status" value="1"/>
</dbReference>
<comment type="subcellular location">
    <subcellularLocation>
        <location evidence="1">Membrane</location>
        <topology evidence="1">Multi-pass membrane protein</topology>
    </subcellularLocation>
</comment>
<evidence type="ECO:0000256" key="4">
    <source>
        <dbReference type="ARBA" id="ARBA00023136"/>
    </source>
</evidence>
<reference evidence="6" key="1">
    <citation type="journal article" date="2023" name="Mol. Biol. Evol.">
        <title>Third-Generation Sequencing Reveals the Adaptive Role of the Epigenome in Three Deep-Sea Polychaetes.</title>
        <authorList>
            <person name="Perez M."/>
            <person name="Aroh O."/>
            <person name="Sun Y."/>
            <person name="Lan Y."/>
            <person name="Juniper S.K."/>
            <person name="Young C.R."/>
            <person name="Angers B."/>
            <person name="Qian P.Y."/>
        </authorList>
    </citation>
    <scope>NUCLEOTIDE SEQUENCE</scope>
    <source>
        <strain evidence="6">P08H-3</strain>
    </source>
</reference>
<gene>
    <name evidence="6" type="ORF">LSH36_238g03044</name>
</gene>
<evidence type="ECO:0000256" key="2">
    <source>
        <dbReference type="ARBA" id="ARBA00022692"/>
    </source>
</evidence>
<feature type="transmembrane region" description="Helical" evidence="5">
    <location>
        <begin position="34"/>
        <end position="55"/>
    </location>
</feature>
<accession>A0AAD9JLY0</accession>
<protein>
    <submittedName>
        <fullName evidence="6">Uncharacterized protein</fullName>
    </submittedName>
</protein>